<dbReference type="InterPro" id="IPR000182">
    <property type="entry name" value="GNAT_dom"/>
</dbReference>
<evidence type="ECO:0000259" key="1">
    <source>
        <dbReference type="PROSITE" id="PS51186"/>
    </source>
</evidence>
<dbReference type="Proteomes" id="UP000094580">
    <property type="component" value="Unassembled WGS sequence"/>
</dbReference>
<dbReference type="InterPro" id="IPR050276">
    <property type="entry name" value="MshD_Acetyltransferase"/>
</dbReference>
<accession>A0ABX2ZRB9</accession>
<sequence>MIRIAKKEDAKQIVPLIVQAIEDILFMLTGTSSYEQATPILEYYVQSEQNRLSYHNCLVKEIEGKVVGVIIAYHSMELSVLDREMLEIISRNLNMQNVKVDKEADDKDFYIDTLSVHPDYQGKGIGTELLEGLLSFAKNKGISRVSLNVDQDKPSARRLYEKVGFKYEKVRFIMKHSYDYLVYPLNEKIFETKVV</sequence>
<evidence type="ECO:0000313" key="2">
    <source>
        <dbReference type="EMBL" id="ODG92288.1"/>
    </source>
</evidence>
<dbReference type="InterPro" id="IPR016181">
    <property type="entry name" value="Acyl_CoA_acyltransferase"/>
</dbReference>
<keyword evidence="3" id="KW-1185">Reference proteome</keyword>
<dbReference type="Gene3D" id="3.40.630.30">
    <property type="match status" value="1"/>
</dbReference>
<proteinExistence type="predicted"/>
<dbReference type="SUPFAM" id="SSF55729">
    <property type="entry name" value="Acyl-CoA N-acyltransferases (Nat)"/>
    <property type="match status" value="1"/>
</dbReference>
<protein>
    <recommendedName>
        <fullName evidence="1">N-acetyltransferase domain-containing protein</fullName>
    </recommendedName>
</protein>
<reference evidence="2 3" key="1">
    <citation type="submission" date="2016-07" db="EMBL/GenBank/DDBJ databases">
        <authorList>
            <person name="Townsley L."/>
            <person name="Shank E.A."/>
        </authorList>
    </citation>
    <scope>NUCLEOTIDE SEQUENCE [LARGE SCALE GENOMIC DNA]</scope>
    <source>
        <strain evidence="2 3">CH01</strain>
    </source>
</reference>
<dbReference type="PROSITE" id="PS51186">
    <property type="entry name" value="GNAT"/>
    <property type="match status" value="1"/>
</dbReference>
<name>A0ABX2ZRB9_9BACI</name>
<dbReference type="RefSeq" id="WP_069033381.1">
    <property type="nucleotide sequence ID" value="NZ_MDKC01000009.1"/>
</dbReference>
<comment type="caution">
    <text evidence="2">The sequence shown here is derived from an EMBL/GenBank/DDBJ whole genome shotgun (WGS) entry which is preliminary data.</text>
</comment>
<organism evidence="2 3">
    <name type="scientific">Gottfriedia luciferensis</name>
    <dbReference type="NCBI Taxonomy" id="178774"/>
    <lineage>
        <taxon>Bacteria</taxon>
        <taxon>Bacillati</taxon>
        <taxon>Bacillota</taxon>
        <taxon>Bacilli</taxon>
        <taxon>Bacillales</taxon>
        <taxon>Bacillaceae</taxon>
        <taxon>Gottfriedia</taxon>
    </lineage>
</organism>
<dbReference type="PANTHER" id="PTHR43617:SF20">
    <property type="entry name" value="N-ALPHA-ACETYLTRANSFERASE RIMI"/>
    <property type="match status" value="1"/>
</dbReference>
<evidence type="ECO:0000313" key="3">
    <source>
        <dbReference type="Proteomes" id="UP000094580"/>
    </source>
</evidence>
<dbReference type="CDD" id="cd04301">
    <property type="entry name" value="NAT_SF"/>
    <property type="match status" value="1"/>
</dbReference>
<gene>
    <name evidence="2" type="ORF">BED47_20135</name>
</gene>
<dbReference type="PANTHER" id="PTHR43617">
    <property type="entry name" value="L-AMINO ACID N-ACETYLTRANSFERASE"/>
    <property type="match status" value="1"/>
</dbReference>
<feature type="domain" description="N-acetyltransferase" evidence="1">
    <location>
        <begin position="1"/>
        <end position="186"/>
    </location>
</feature>
<dbReference type="Pfam" id="PF00583">
    <property type="entry name" value="Acetyltransf_1"/>
    <property type="match status" value="1"/>
</dbReference>
<dbReference type="EMBL" id="MDKC01000009">
    <property type="protein sequence ID" value="ODG92288.1"/>
    <property type="molecule type" value="Genomic_DNA"/>
</dbReference>